<dbReference type="InterPro" id="IPR029492">
    <property type="entry name" value="DUF4435"/>
</dbReference>
<dbReference type="RefSeq" id="WP_150014916.1">
    <property type="nucleotide sequence ID" value="NZ_VWSG01000020.1"/>
</dbReference>
<dbReference type="Pfam" id="PF14491">
    <property type="entry name" value="DUF4435"/>
    <property type="match status" value="1"/>
</dbReference>
<dbReference type="AlphaFoldDB" id="A0A5M6C986"/>
<protein>
    <submittedName>
        <fullName evidence="2">DUF4435 domain-containing protein</fullName>
    </submittedName>
</protein>
<proteinExistence type="predicted"/>
<evidence type="ECO:0000313" key="2">
    <source>
        <dbReference type="EMBL" id="KAA5531654.1"/>
    </source>
</evidence>
<feature type="domain" description="DUF4435" evidence="1">
    <location>
        <begin position="24"/>
        <end position="236"/>
    </location>
</feature>
<organism evidence="2 3">
    <name type="scientific">Paenimyroides baculatum</name>
    <dbReference type="NCBI Taxonomy" id="2608000"/>
    <lineage>
        <taxon>Bacteria</taxon>
        <taxon>Pseudomonadati</taxon>
        <taxon>Bacteroidota</taxon>
        <taxon>Flavobacteriia</taxon>
        <taxon>Flavobacteriales</taxon>
        <taxon>Flavobacteriaceae</taxon>
        <taxon>Paenimyroides</taxon>
    </lineage>
</organism>
<accession>A0A5M6C986</accession>
<dbReference type="EMBL" id="VWSG01000020">
    <property type="protein sequence ID" value="KAA5531654.1"/>
    <property type="molecule type" value="Genomic_DNA"/>
</dbReference>
<evidence type="ECO:0000313" key="3">
    <source>
        <dbReference type="Proteomes" id="UP000325141"/>
    </source>
</evidence>
<sequence>MNKNILTPDIIVETLKRSSLDTVLIEGQDDKQIFEYIEKDIKDQIIDFFPWNGRNNLIEVYKRRKEIDTKCLYFCDSDLWLFKDCEFERDETLISTTGYSIENDLFEDSKEFILSLFDDDEFGQFETLINNLSRWFAYQVHLYLNGMPCSYADKSILSDNFMQNLDIITQDYKDFDYRKIDSSIIEKFDNYPHVYLRGKFLFQIFEYIFQQRSNNVRFTKKQLFDLIYRQIDKTNENKILFKNIELIKDFFK</sequence>
<keyword evidence="3" id="KW-1185">Reference proteome</keyword>
<comment type="caution">
    <text evidence="2">The sequence shown here is derived from an EMBL/GenBank/DDBJ whole genome shotgun (WGS) entry which is preliminary data.</text>
</comment>
<evidence type="ECO:0000259" key="1">
    <source>
        <dbReference type="Pfam" id="PF14491"/>
    </source>
</evidence>
<gene>
    <name evidence="2" type="ORF">F0460_15575</name>
</gene>
<dbReference type="Proteomes" id="UP000325141">
    <property type="component" value="Unassembled WGS sequence"/>
</dbReference>
<reference evidence="2 3" key="1">
    <citation type="submission" date="2019-09" db="EMBL/GenBank/DDBJ databases">
        <title>Genome sequence and assembly of Flavobacterium sp.</title>
        <authorList>
            <person name="Chhetri G."/>
        </authorList>
    </citation>
    <scope>NUCLEOTIDE SEQUENCE [LARGE SCALE GENOMIC DNA]</scope>
    <source>
        <strain evidence="2 3">SNL9</strain>
    </source>
</reference>
<name>A0A5M6C986_9FLAO</name>